<evidence type="ECO:0000313" key="3">
    <source>
        <dbReference type="Proteomes" id="UP000256328"/>
    </source>
</evidence>
<dbReference type="InterPro" id="IPR006674">
    <property type="entry name" value="HD_domain"/>
</dbReference>
<dbReference type="AlphaFoldDB" id="A0A3D8SMD8"/>
<dbReference type="Gene3D" id="1.10.3210.50">
    <property type="match status" value="1"/>
</dbReference>
<proteinExistence type="predicted"/>
<comment type="caution">
    <text evidence="2">The sequence shown here is derived from an EMBL/GenBank/DDBJ whole genome shotgun (WGS) entry which is preliminary data.</text>
</comment>
<dbReference type="SMART" id="SM00471">
    <property type="entry name" value="HDc"/>
    <property type="match status" value="1"/>
</dbReference>
<gene>
    <name evidence="2" type="ORF">BP5796_03179</name>
</gene>
<dbReference type="SUPFAM" id="SSF109604">
    <property type="entry name" value="HD-domain/PDEase-like"/>
    <property type="match status" value="1"/>
</dbReference>
<reference evidence="2 3" key="1">
    <citation type="journal article" date="2018" name="IMA Fungus">
        <title>IMA Genome-F 9: Draft genome sequence of Annulohypoxylon stygium, Aspergillus mulundensis, Berkeleyomyces basicola (syn. Thielaviopsis basicola), Ceratocystis smalleyi, two Cercospora beticola strains, Coleophoma cylindrospora, Fusarium fracticaudum, Phialophora cf. hyalina, and Morchella septimelata.</title>
        <authorList>
            <person name="Wingfield B.D."/>
            <person name="Bills G.F."/>
            <person name="Dong Y."/>
            <person name="Huang W."/>
            <person name="Nel W.J."/>
            <person name="Swalarsk-Parry B.S."/>
            <person name="Vaghefi N."/>
            <person name="Wilken P.M."/>
            <person name="An Z."/>
            <person name="de Beer Z.W."/>
            <person name="De Vos L."/>
            <person name="Chen L."/>
            <person name="Duong T.A."/>
            <person name="Gao Y."/>
            <person name="Hammerbacher A."/>
            <person name="Kikkert J.R."/>
            <person name="Li Y."/>
            <person name="Li H."/>
            <person name="Li K."/>
            <person name="Li Q."/>
            <person name="Liu X."/>
            <person name="Ma X."/>
            <person name="Naidoo K."/>
            <person name="Pethybridge S.J."/>
            <person name="Sun J."/>
            <person name="Steenkamp E.T."/>
            <person name="van der Nest M.A."/>
            <person name="van Wyk S."/>
            <person name="Wingfield M.J."/>
            <person name="Xiong C."/>
            <person name="Yue Q."/>
            <person name="Zhang X."/>
        </authorList>
    </citation>
    <scope>NUCLEOTIDE SEQUENCE [LARGE SCALE GENOMIC DNA]</scope>
    <source>
        <strain evidence="2 3">BP5796</strain>
    </source>
</reference>
<organism evidence="2 3">
    <name type="scientific">Coleophoma crateriformis</name>
    <dbReference type="NCBI Taxonomy" id="565419"/>
    <lineage>
        <taxon>Eukaryota</taxon>
        <taxon>Fungi</taxon>
        <taxon>Dikarya</taxon>
        <taxon>Ascomycota</taxon>
        <taxon>Pezizomycotina</taxon>
        <taxon>Leotiomycetes</taxon>
        <taxon>Helotiales</taxon>
        <taxon>Dermateaceae</taxon>
        <taxon>Coleophoma</taxon>
    </lineage>
</organism>
<dbReference type="PANTHER" id="PTHR33594">
    <property type="entry name" value="SUPERFAMILY HYDROLASE, PUTATIVE (AFU_ORTHOLOGUE AFUA_1G03035)-RELATED"/>
    <property type="match status" value="1"/>
</dbReference>
<evidence type="ECO:0000313" key="2">
    <source>
        <dbReference type="EMBL" id="RDW87485.1"/>
    </source>
</evidence>
<name>A0A3D8SMD8_9HELO</name>
<dbReference type="Pfam" id="PF01966">
    <property type="entry name" value="HD"/>
    <property type="match status" value="1"/>
</dbReference>
<dbReference type="OrthoDB" id="16547at2759"/>
<evidence type="ECO:0000259" key="1">
    <source>
        <dbReference type="SMART" id="SM00471"/>
    </source>
</evidence>
<dbReference type="EMBL" id="PDLN01000004">
    <property type="protein sequence ID" value="RDW87485.1"/>
    <property type="molecule type" value="Genomic_DNA"/>
</dbReference>
<sequence>MPHITEQEALVTQVTEYVKQFMNNFDGSHDFKHIERVLALSLRIAAASPNSYHLPTMKLAALLHDVGDKKYLQPGDDSNTMVRDLLLSFGAEQSLASKIQTICSAVSYSNEIVDYSYVQDLLQQYPELGPVQDADRLDAIGAVGIARAFTYGGSHGGRPLQDSLDIFTIKLLKLEHLMKTDMGKQLARERTERLTTFMEWFGEESKCEEGFGH</sequence>
<dbReference type="CDD" id="cd00077">
    <property type="entry name" value="HDc"/>
    <property type="match status" value="1"/>
</dbReference>
<dbReference type="InterPro" id="IPR003607">
    <property type="entry name" value="HD/PDEase_dom"/>
</dbReference>
<dbReference type="PANTHER" id="PTHR33594:SF1">
    <property type="entry name" value="HD_PDEASE DOMAIN-CONTAINING PROTEIN"/>
    <property type="match status" value="1"/>
</dbReference>
<keyword evidence="3" id="KW-1185">Reference proteome</keyword>
<feature type="domain" description="HD/PDEase" evidence="1">
    <location>
        <begin position="26"/>
        <end position="149"/>
    </location>
</feature>
<protein>
    <recommendedName>
        <fullName evidence="1">HD/PDEase domain-containing protein</fullName>
    </recommendedName>
</protein>
<dbReference type="Proteomes" id="UP000256328">
    <property type="component" value="Unassembled WGS sequence"/>
</dbReference>
<accession>A0A3D8SMD8</accession>